<dbReference type="GO" id="GO:0000398">
    <property type="term" value="P:mRNA splicing, via spliceosome"/>
    <property type="evidence" value="ECO:0007669"/>
    <property type="project" value="InterPro"/>
</dbReference>
<dbReference type="RefSeq" id="XP_018712280.1">
    <property type="nucleotide sequence ID" value="XM_018857047.1"/>
</dbReference>
<evidence type="ECO:0000256" key="3">
    <source>
        <dbReference type="ARBA" id="ARBA00022737"/>
    </source>
</evidence>
<dbReference type="InterPro" id="IPR032675">
    <property type="entry name" value="LRR_dom_sf"/>
</dbReference>
<dbReference type="Proteomes" id="UP000092555">
    <property type="component" value="Unassembled WGS sequence"/>
</dbReference>
<evidence type="ECO:0000313" key="8">
    <source>
        <dbReference type="Proteomes" id="UP000092555"/>
    </source>
</evidence>
<keyword evidence="8" id="KW-1185">Reference proteome</keyword>
<comment type="subcellular location">
    <subcellularLocation>
        <location evidence="1">Nucleus</location>
    </subcellularLocation>
</comment>
<dbReference type="AlphaFoldDB" id="A0A1A0HCE6"/>
<evidence type="ECO:0000256" key="4">
    <source>
        <dbReference type="ARBA" id="ARBA00023242"/>
    </source>
</evidence>
<name>A0A1A0HCE6_9ASCO</name>
<accession>A0A1A0HCE6</accession>
<dbReference type="GO" id="GO:0030620">
    <property type="term" value="F:U2 snRNA binding"/>
    <property type="evidence" value="ECO:0007669"/>
    <property type="project" value="InterPro"/>
</dbReference>
<dbReference type="InterPro" id="IPR044640">
    <property type="entry name" value="RU2A"/>
</dbReference>
<evidence type="ECO:0000256" key="5">
    <source>
        <dbReference type="ARBA" id="ARBA00024196"/>
    </source>
</evidence>
<dbReference type="EMBL" id="LXTC01000002">
    <property type="protein sequence ID" value="OBA21784.1"/>
    <property type="molecule type" value="Genomic_DNA"/>
</dbReference>
<dbReference type="SUPFAM" id="SSF52058">
    <property type="entry name" value="L domain-like"/>
    <property type="match status" value="1"/>
</dbReference>
<keyword evidence="2" id="KW-0433">Leucine-rich repeat</keyword>
<dbReference type="STRING" id="869754.A0A1A0HCE6"/>
<proteinExistence type="inferred from homology"/>
<evidence type="ECO:0000313" key="7">
    <source>
        <dbReference type="EMBL" id="OBA21784.1"/>
    </source>
</evidence>
<dbReference type="OrthoDB" id="433501at2759"/>
<keyword evidence="4" id="KW-0539">Nucleus</keyword>
<comment type="similarity">
    <text evidence="5">Belongs to the U2 small nuclear ribonucleoprotein A family.</text>
</comment>
<dbReference type="PANTHER" id="PTHR10552:SF6">
    <property type="entry name" value="U2 SMALL NUCLEAR RIBONUCLEOPROTEIN A"/>
    <property type="match status" value="1"/>
</dbReference>
<dbReference type="Pfam" id="PF14580">
    <property type="entry name" value="LRR_9"/>
    <property type="match status" value="1"/>
</dbReference>
<evidence type="ECO:0000256" key="1">
    <source>
        <dbReference type="ARBA" id="ARBA00004123"/>
    </source>
</evidence>
<dbReference type="GeneID" id="30030023"/>
<dbReference type="PANTHER" id="PTHR10552">
    <property type="entry name" value="U2 SMALL NUCLEAR RIBONUCLEOPROTEIN A"/>
    <property type="match status" value="1"/>
</dbReference>
<keyword evidence="3" id="KW-0677">Repeat</keyword>
<dbReference type="GO" id="GO:0005686">
    <property type="term" value="C:U2 snRNP"/>
    <property type="evidence" value="ECO:0007669"/>
    <property type="project" value="TreeGrafter"/>
</dbReference>
<evidence type="ECO:0000256" key="6">
    <source>
        <dbReference type="ARBA" id="ARBA00024238"/>
    </source>
</evidence>
<evidence type="ECO:0000256" key="2">
    <source>
        <dbReference type="ARBA" id="ARBA00022614"/>
    </source>
</evidence>
<comment type="caution">
    <text evidence="7">The sequence shown here is derived from an EMBL/GenBank/DDBJ whole genome shotgun (WGS) entry which is preliminary data.</text>
</comment>
<dbReference type="Gene3D" id="3.80.10.10">
    <property type="entry name" value="Ribonuclease Inhibitor"/>
    <property type="match status" value="1"/>
</dbReference>
<gene>
    <name evidence="7" type="ORF">METBIDRAFT_38784</name>
</gene>
<sequence>MLGLRLTPGAVQSALKVAAPQGLLTLVLRSRGLLYIENLEYTQDAFSAIDLTDNEITELSGLPELRKLEVLLLANNNIASVGRVAASALTSLLLMNNSLSSFAEVAKLRGLRRLEHLVLLGNRITEEHHYRGFVVWLFPTLKVLDCQKVKPAERRAAAELFGPAFDSRLPAADALLSGSQAAAPVPKDTRLMETTMRKLLAEEKALLAAELEGASSMAEIERISRALKRGYVGTAENP</sequence>
<protein>
    <recommendedName>
        <fullName evidence="6">U2 small nuclear ribonucleoprotein A'</fullName>
    </recommendedName>
</protein>
<reference evidence="7 8" key="1">
    <citation type="submission" date="2016-05" db="EMBL/GenBank/DDBJ databases">
        <title>Comparative genomics of biotechnologically important yeasts.</title>
        <authorList>
            <consortium name="DOE Joint Genome Institute"/>
            <person name="Riley R."/>
            <person name="Haridas S."/>
            <person name="Wolfe K.H."/>
            <person name="Lopes M.R."/>
            <person name="Hittinger C.T."/>
            <person name="Goker M."/>
            <person name="Salamov A."/>
            <person name="Wisecaver J."/>
            <person name="Long T.M."/>
            <person name="Aerts A.L."/>
            <person name="Barry K."/>
            <person name="Choi C."/>
            <person name="Clum A."/>
            <person name="Coughlan A.Y."/>
            <person name="Deshpande S."/>
            <person name="Douglass A.P."/>
            <person name="Hanson S.J."/>
            <person name="Klenk H.-P."/>
            <person name="LaButti K."/>
            <person name="Lapidus A."/>
            <person name="Lindquist E."/>
            <person name="Lipzen A."/>
            <person name="Meier-kolthoff J.P."/>
            <person name="Ohm R.A."/>
            <person name="Otillar R.P."/>
            <person name="Pangilinan J."/>
            <person name="Peng Y."/>
            <person name="Rokas A."/>
            <person name="Rosa C.A."/>
            <person name="Scheuner C."/>
            <person name="Sibirny A.A."/>
            <person name="Slot J.C."/>
            <person name="Stielow J.B."/>
            <person name="Sun H."/>
            <person name="Kurtzman C.P."/>
            <person name="Blackwell M."/>
            <person name="Grigoriev I.V."/>
            <person name="Jeffries T.W."/>
        </authorList>
    </citation>
    <scope>NUCLEOTIDE SEQUENCE [LARGE SCALE GENOMIC DNA]</scope>
    <source>
        <strain evidence="7 8">NRRL YB-4993</strain>
    </source>
</reference>
<organism evidence="7 8">
    <name type="scientific">Metschnikowia bicuspidata var. bicuspidata NRRL YB-4993</name>
    <dbReference type="NCBI Taxonomy" id="869754"/>
    <lineage>
        <taxon>Eukaryota</taxon>
        <taxon>Fungi</taxon>
        <taxon>Dikarya</taxon>
        <taxon>Ascomycota</taxon>
        <taxon>Saccharomycotina</taxon>
        <taxon>Pichiomycetes</taxon>
        <taxon>Metschnikowiaceae</taxon>
        <taxon>Metschnikowia</taxon>
    </lineage>
</organism>